<dbReference type="InterPro" id="IPR037027">
    <property type="entry name" value="YqgF/RNaseH-like_dom_sf"/>
</dbReference>
<evidence type="ECO:0000313" key="2">
    <source>
        <dbReference type="Proteomes" id="UP001280121"/>
    </source>
</evidence>
<dbReference type="Proteomes" id="UP001280121">
    <property type="component" value="Unassembled WGS sequence"/>
</dbReference>
<dbReference type="PANTHER" id="PTHR33317">
    <property type="entry name" value="POLYNUCLEOTIDYL TRANSFERASE, RIBONUCLEASE H-LIKE SUPERFAMILY PROTEIN"/>
    <property type="match status" value="1"/>
</dbReference>
<accession>A0AAE0CNR9</accession>
<dbReference type="PANTHER" id="PTHR33317:SF1">
    <property type="entry name" value="POLYNUCLEOTIDYL TRANSFERASE, RIBONUCLEASE H-LIKE SUPERFAMILY PROTEIN"/>
    <property type="match status" value="1"/>
</dbReference>
<sequence>MIDECFDENSNEKGEYGKYFQFQACLSQFHLSGVLTRQNELKVTNKHNKMMYMKPLTLYKESLKRRPFKCRLLGIDVVDKYVKIDVSCEEYLLTRQADCILREKNNMGLMVAESVQNLAENYKLLGLVFGYSFMRNRKANDVQTKILIDELHKSGKFEGLRYTFWDKGISSKRTEMSLEKVVLKILEDACHPYPQPLVQELERRLIDDVMAANTLQITVWSSSCPKFNLVKAIVCC</sequence>
<name>A0AAE0CNR9_9ROSI</name>
<dbReference type="InterPro" id="IPR005227">
    <property type="entry name" value="YqgF"/>
</dbReference>
<comment type="caution">
    <text evidence="1">The sequence shown here is derived from an EMBL/GenBank/DDBJ whole genome shotgun (WGS) entry which is preliminary data.</text>
</comment>
<reference evidence="1" key="1">
    <citation type="journal article" date="2023" name="Plant J.">
        <title>Genome sequences and population genomics provide insights into the demographic history, inbreeding, and mutation load of two 'living fossil' tree species of Dipteronia.</title>
        <authorList>
            <person name="Feng Y."/>
            <person name="Comes H.P."/>
            <person name="Chen J."/>
            <person name="Zhu S."/>
            <person name="Lu R."/>
            <person name="Zhang X."/>
            <person name="Li P."/>
            <person name="Qiu J."/>
            <person name="Olsen K.M."/>
            <person name="Qiu Y."/>
        </authorList>
    </citation>
    <scope>NUCLEOTIDE SEQUENCE</scope>
    <source>
        <strain evidence="1">KIB01</strain>
    </source>
</reference>
<dbReference type="GO" id="GO:0000967">
    <property type="term" value="P:rRNA 5'-end processing"/>
    <property type="evidence" value="ECO:0007669"/>
    <property type="project" value="TreeGrafter"/>
</dbReference>
<protein>
    <submittedName>
        <fullName evidence="1">Uncharacterized protein</fullName>
    </submittedName>
</protein>
<keyword evidence="2" id="KW-1185">Reference proteome</keyword>
<dbReference type="EMBL" id="JANJYI010000003">
    <property type="protein sequence ID" value="KAK2657927.1"/>
    <property type="molecule type" value="Genomic_DNA"/>
</dbReference>
<dbReference type="Gene3D" id="3.30.420.140">
    <property type="entry name" value="YqgF/RNase H-like domain"/>
    <property type="match status" value="1"/>
</dbReference>
<gene>
    <name evidence="1" type="ORF">Ddye_010979</name>
</gene>
<dbReference type="AlphaFoldDB" id="A0AAE0CNR9"/>
<proteinExistence type="predicted"/>
<organism evidence="1 2">
    <name type="scientific">Dipteronia dyeriana</name>
    <dbReference type="NCBI Taxonomy" id="168575"/>
    <lineage>
        <taxon>Eukaryota</taxon>
        <taxon>Viridiplantae</taxon>
        <taxon>Streptophyta</taxon>
        <taxon>Embryophyta</taxon>
        <taxon>Tracheophyta</taxon>
        <taxon>Spermatophyta</taxon>
        <taxon>Magnoliopsida</taxon>
        <taxon>eudicotyledons</taxon>
        <taxon>Gunneridae</taxon>
        <taxon>Pentapetalae</taxon>
        <taxon>rosids</taxon>
        <taxon>malvids</taxon>
        <taxon>Sapindales</taxon>
        <taxon>Sapindaceae</taxon>
        <taxon>Hippocastanoideae</taxon>
        <taxon>Acereae</taxon>
        <taxon>Dipteronia</taxon>
    </lineage>
</organism>
<evidence type="ECO:0000313" key="1">
    <source>
        <dbReference type="EMBL" id="KAK2657927.1"/>
    </source>
</evidence>